<evidence type="ECO:0000313" key="4">
    <source>
        <dbReference type="Proteomes" id="UP000664399"/>
    </source>
</evidence>
<evidence type="ECO:0000259" key="2">
    <source>
        <dbReference type="Pfam" id="PF04608"/>
    </source>
</evidence>
<dbReference type="EMBL" id="JAFVMG010000001">
    <property type="protein sequence ID" value="MBO1327483.1"/>
    <property type="molecule type" value="Genomic_DNA"/>
</dbReference>
<evidence type="ECO:0000256" key="1">
    <source>
        <dbReference type="PIRNR" id="PIRNR006162"/>
    </source>
</evidence>
<name>A0ABS3LIQ8_9PROT</name>
<dbReference type="Proteomes" id="UP000664399">
    <property type="component" value="Unassembled WGS sequence"/>
</dbReference>
<dbReference type="InterPro" id="IPR026037">
    <property type="entry name" value="PgpA"/>
</dbReference>
<comment type="pathway">
    <text evidence="1">Phospholipid metabolism; phosphatidylglycerol biosynthesis; phosphatidylglycerol from CDP-diacylglycerol: step 2/2.</text>
</comment>
<proteinExistence type="predicted"/>
<comment type="cofactor">
    <cofactor evidence="1">
        <name>Mg(2+)</name>
        <dbReference type="ChEBI" id="CHEBI:18420"/>
    </cofactor>
</comment>
<dbReference type="CDD" id="cd06971">
    <property type="entry name" value="PgpA"/>
    <property type="match status" value="1"/>
</dbReference>
<dbReference type="InterPro" id="IPR036681">
    <property type="entry name" value="PgpA-like_sf"/>
</dbReference>
<reference evidence="3 4" key="1">
    <citation type="submission" date="2021-03" db="EMBL/GenBank/DDBJ databases">
        <title>The complete genome sequence of Acetobacter suratthaniensis TBRC 1719.</title>
        <authorList>
            <person name="Charoenyingcharoen P."/>
            <person name="Yukphan P."/>
        </authorList>
    </citation>
    <scope>NUCLEOTIDE SEQUENCE [LARGE SCALE GENOMIC DNA]</scope>
    <source>
        <strain evidence="3 4">TBRC 1719</strain>
    </source>
</reference>
<dbReference type="PANTHER" id="PTHR36305">
    <property type="entry name" value="PHOSPHATIDYLGLYCEROPHOSPHATASE A"/>
    <property type="match status" value="1"/>
</dbReference>
<accession>A0ABS3LIQ8</accession>
<dbReference type="PIRSF" id="PIRSF006162">
    <property type="entry name" value="PgpA"/>
    <property type="match status" value="1"/>
</dbReference>
<keyword evidence="1" id="KW-0812">Transmembrane</keyword>
<sequence>MTLARFIATFGGCGLSPRAPGTVGSFAALLLGVPMLKRPRLLASSAIAASLVGWWAASRAGDGEDHGWIVIDEVAGMWLALLGCLPVAEHNALTQSGVAAPEHTGVPALTTRPWFLPLLAFGLFRLFDITKPGPVGTLDRRHDAAGIMGDDIVAGLMAAGCVKAFKVLSGLRAART</sequence>
<dbReference type="InterPro" id="IPR007686">
    <property type="entry name" value="YutG/PgpA"/>
</dbReference>
<comment type="function">
    <text evidence="1">Lipid phosphatase which dephosphorylates phosphatidylglycerophosphate (PGP) to phosphatidylglycerol (PG).</text>
</comment>
<keyword evidence="1" id="KW-0443">Lipid metabolism</keyword>
<dbReference type="RefSeq" id="WP_207852591.1">
    <property type="nucleotide sequence ID" value="NZ_JAFVMG010000001.1"/>
</dbReference>
<dbReference type="PANTHER" id="PTHR36305:SF1">
    <property type="entry name" value="PHOSPHATIDYLGLYCEROPHOSPHATASE A"/>
    <property type="match status" value="1"/>
</dbReference>
<gene>
    <name evidence="3" type="ORF">J2D75_03195</name>
</gene>
<keyword evidence="1" id="KW-0472">Membrane</keyword>
<keyword evidence="1" id="KW-0378">Hydrolase</keyword>
<dbReference type="EC" id="3.1.3.27" evidence="1"/>
<dbReference type="Pfam" id="PF04608">
    <property type="entry name" value="PgpA"/>
    <property type="match status" value="1"/>
</dbReference>
<keyword evidence="1" id="KW-0997">Cell inner membrane</keyword>
<keyword evidence="1" id="KW-1003">Cell membrane</keyword>
<comment type="subcellular location">
    <subcellularLocation>
        <location evidence="1">Cell inner membrane</location>
        <topology evidence="1">Multi-pass membrane protein</topology>
    </subcellularLocation>
</comment>
<keyword evidence="1" id="KW-0479">Metal-binding</keyword>
<feature type="domain" description="YutG/PgpA" evidence="2">
    <location>
        <begin position="6"/>
        <end position="165"/>
    </location>
</feature>
<comment type="caution">
    <text evidence="3">The sequence shown here is derived from an EMBL/GenBank/DDBJ whole genome shotgun (WGS) entry which is preliminary data.</text>
</comment>
<keyword evidence="1" id="KW-0595">Phospholipid degradation</keyword>
<organism evidence="3 4">
    <name type="scientific">Acetobacter suratthaniensis</name>
    <dbReference type="NCBI Taxonomy" id="1502841"/>
    <lineage>
        <taxon>Bacteria</taxon>
        <taxon>Pseudomonadati</taxon>
        <taxon>Pseudomonadota</taxon>
        <taxon>Alphaproteobacteria</taxon>
        <taxon>Acetobacterales</taxon>
        <taxon>Acetobacteraceae</taxon>
        <taxon>Acetobacter</taxon>
    </lineage>
</organism>
<dbReference type="SUPFAM" id="SSF101307">
    <property type="entry name" value="YutG-like"/>
    <property type="match status" value="1"/>
</dbReference>
<comment type="catalytic activity">
    <reaction evidence="1">
        <text>a 1,2-diacyl-sn-glycero-3-phospho-(1'-sn-glycero-3'-phosphate) + H2O = a 1,2-diacyl-sn-glycero-3-phospho-(1'-sn-glycerol) + phosphate</text>
        <dbReference type="Rhea" id="RHEA:33751"/>
        <dbReference type="ChEBI" id="CHEBI:15377"/>
        <dbReference type="ChEBI" id="CHEBI:43474"/>
        <dbReference type="ChEBI" id="CHEBI:60110"/>
        <dbReference type="ChEBI" id="CHEBI:64716"/>
        <dbReference type="EC" id="3.1.3.27"/>
    </reaction>
</comment>
<keyword evidence="1" id="KW-1208">Phospholipid metabolism</keyword>
<protein>
    <recommendedName>
        <fullName evidence="1">Phosphatidylglycerophosphatase A</fullName>
        <ecNumber evidence="1">3.1.3.27</ecNumber>
    </recommendedName>
    <alternativeName>
        <fullName evidence="1">Phosphatidylglycerolphosphate phosphatase A</fullName>
    </alternativeName>
</protein>
<evidence type="ECO:0000313" key="3">
    <source>
        <dbReference type="EMBL" id="MBO1327483.1"/>
    </source>
</evidence>
<keyword evidence="1" id="KW-0460">Magnesium</keyword>
<keyword evidence="4" id="KW-1185">Reference proteome</keyword>
<keyword evidence="1" id="KW-0442">Lipid degradation</keyword>